<organism evidence="3 4">
    <name type="scientific">Candidatus Wolfebacteria bacterium RIFOXYD1_FULL_48_65</name>
    <dbReference type="NCBI Taxonomy" id="1802561"/>
    <lineage>
        <taxon>Bacteria</taxon>
        <taxon>Candidatus Wolfeibacteriota</taxon>
    </lineage>
</organism>
<dbReference type="Proteomes" id="UP000179057">
    <property type="component" value="Unassembled WGS sequence"/>
</dbReference>
<proteinExistence type="predicted"/>
<accession>A0A1F8E5H5</accession>
<keyword evidence="1" id="KW-0808">Transferase</keyword>
<comment type="caution">
    <text evidence="3">The sequence shown here is derived from an EMBL/GenBank/DDBJ whole genome shotgun (WGS) entry which is preliminary data.</text>
</comment>
<gene>
    <name evidence="3" type="ORF">A2610_00985</name>
</gene>
<dbReference type="InterPro" id="IPR016181">
    <property type="entry name" value="Acyl_CoA_acyltransferase"/>
</dbReference>
<evidence type="ECO:0000313" key="4">
    <source>
        <dbReference type="Proteomes" id="UP000179057"/>
    </source>
</evidence>
<feature type="domain" description="N-acetyltransferase" evidence="2">
    <location>
        <begin position="1"/>
        <end position="151"/>
    </location>
</feature>
<protein>
    <recommendedName>
        <fullName evidence="2">N-acetyltransferase domain-containing protein</fullName>
    </recommendedName>
</protein>
<dbReference type="GO" id="GO:0008080">
    <property type="term" value="F:N-acetyltransferase activity"/>
    <property type="evidence" value="ECO:0007669"/>
    <property type="project" value="InterPro"/>
</dbReference>
<dbReference type="InterPro" id="IPR000182">
    <property type="entry name" value="GNAT_dom"/>
</dbReference>
<evidence type="ECO:0000256" key="1">
    <source>
        <dbReference type="ARBA" id="ARBA00022679"/>
    </source>
</evidence>
<dbReference type="CDD" id="cd04301">
    <property type="entry name" value="NAT_SF"/>
    <property type="match status" value="1"/>
</dbReference>
<name>A0A1F8E5H5_9BACT</name>
<sequence>MKIRDYSEKDKSAVQDIFTKYWTDEEFLSELAQNIDGGKVHFYVAEKDGEVVGVAGFREAPEHLRVYAETENPAELYIVASKLQNEGIGGMLVQKVIEEARNLLFTEIECYSPETHNSSWKFYEKLGFIRHGIIKDPDDGYPGMLWRKIILS</sequence>
<dbReference type="SUPFAM" id="SSF55729">
    <property type="entry name" value="Acyl-CoA N-acyltransferases (Nat)"/>
    <property type="match status" value="1"/>
</dbReference>
<dbReference type="PANTHER" id="PTHR13947:SF37">
    <property type="entry name" value="LD18367P"/>
    <property type="match status" value="1"/>
</dbReference>
<dbReference type="Pfam" id="PF00583">
    <property type="entry name" value="Acetyltransf_1"/>
    <property type="match status" value="1"/>
</dbReference>
<dbReference type="PROSITE" id="PS51186">
    <property type="entry name" value="GNAT"/>
    <property type="match status" value="1"/>
</dbReference>
<dbReference type="AlphaFoldDB" id="A0A1F8E5H5"/>
<dbReference type="EMBL" id="MGIV01000006">
    <property type="protein sequence ID" value="OGM95448.1"/>
    <property type="molecule type" value="Genomic_DNA"/>
</dbReference>
<evidence type="ECO:0000313" key="3">
    <source>
        <dbReference type="EMBL" id="OGM95448.1"/>
    </source>
</evidence>
<dbReference type="Gene3D" id="3.40.630.30">
    <property type="match status" value="1"/>
</dbReference>
<reference evidence="3 4" key="1">
    <citation type="journal article" date="2016" name="Nat. Commun.">
        <title>Thousands of microbial genomes shed light on interconnected biogeochemical processes in an aquifer system.</title>
        <authorList>
            <person name="Anantharaman K."/>
            <person name="Brown C.T."/>
            <person name="Hug L.A."/>
            <person name="Sharon I."/>
            <person name="Castelle C.J."/>
            <person name="Probst A.J."/>
            <person name="Thomas B.C."/>
            <person name="Singh A."/>
            <person name="Wilkins M.J."/>
            <person name="Karaoz U."/>
            <person name="Brodie E.L."/>
            <person name="Williams K.H."/>
            <person name="Hubbard S.S."/>
            <person name="Banfield J.F."/>
        </authorList>
    </citation>
    <scope>NUCLEOTIDE SEQUENCE [LARGE SCALE GENOMIC DNA]</scope>
</reference>
<dbReference type="InterPro" id="IPR050769">
    <property type="entry name" value="NAT_camello-type"/>
</dbReference>
<evidence type="ECO:0000259" key="2">
    <source>
        <dbReference type="PROSITE" id="PS51186"/>
    </source>
</evidence>
<dbReference type="PANTHER" id="PTHR13947">
    <property type="entry name" value="GNAT FAMILY N-ACETYLTRANSFERASE"/>
    <property type="match status" value="1"/>
</dbReference>